<keyword evidence="11 12" id="KW-0472">Membrane</keyword>
<comment type="subcellular location">
    <subcellularLocation>
        <location evidence="2">Membrane</location>
        <topology evidence="2">Multi-pass membrane protein</topology>
    </subcellularLocation>
</comment>
<dbReference type="InterPro" id="IPR008915">
    <property type="entry name" value="Peptidase_M50"/>
</dbReference>
<dbReference type="GO" id="GO:0016020">
    <property type="term" value="C:membrane"/>
    <property type="evidence" value="ECO:0007669"/>
    <property type="project" value="UniProtKB-SubCell"/>
</dbReference>
<evidence type="ECO:0000256" key="4">
    <source>
        <dbReference type="ARBA" id="ARBA00022670"/>
    </source>
</evidence>
<reference evidence="14 15" key="1">
    <citation type="journal article" date="2015" name="Stand. Genomic Sci.">
        <title>Genomic Encyclopedia of Bacterial and Archaeal Type Strains, Phase III: the genomes of soil and plant-associated and newly described type strains.</title>
        <authorList>
            <person name="Whitman W.B."/>
            <person name="Woyke T."/>
            <person name="Klenk H.P."/>
            <person name="Zhou Y."/>
            <person name="Lilburn T.G."/>
            <person name="Beck B.J."/>
            <person name="De Vos P."/>
            <person name="Vandamme P."/>
            <person name="Eisen J.A."/>
            <person name="Garrity G."/>
            <person name="Hugenholtz P."/>
            <person name="Kyrpides N.C."/>
        </authorList>
    </citation>
    <scope>NUCLEOTIDE SEQUENCE [LARGE SCALE GENOMIC DNA]</scope>
    <source>
        <strain evidence="14 15">CV53</strain>
    </source>
</reference>
<dbReference type="CDD" id="cd06160">
    <property type="entry name" value="S2P-M50_like_2"/>
    <property type="match status" value="1"/>
</dbReference>
<evidence type="ECO:0000256" key="6">
    <source>
        <dbReference type="ARBA" id="ARBA00022723"/>
    </source>
</evidence>
<comment type="caution">
    <text evidence="14">The sequence shown here is derived from an EMBL/GenBank/DDBJ whole genome shotgun (WGS) entry which is preliminary data.</text>
</comment>
<feature type="transmembrane region" description="Helical" evidence="12">
    <location>
        <begin position="164"/>
        <end position="185"/>
    </location>
</feature>
<organism evidence="14 15">
    <name type="scientific">Mesobacillus foraminis</name>
    <dbReference type="NCBI Taxonomy" id="279826"/>
    <lineage>
        <taxon>Bacteria</taxon>
        <taxon>Bacillati</taxon>
        <taxon>Bacillota</taxon>
        <taxon>Bacilli</taxon>
        <taxon>Bacillales</taxon>
        <taxon>Bacillaceae</taxon>
        <taxon>Mesobacillus</taxon>
    </lineage>
</organism>
<feature type="domain" description="Peptidase M50" evidence="13">
    <location>
        <begin position="57"/>
        <end position="131"/>
    </location>
</feature>
<evidence type="ECO:0000259" key="13">
    <source>
        <dbReference type="Pfam" id="PF02163"/>
    </source>
</evidence>
<evidence type="ECO:0000256" key="3">
    <source>
        <dbReference type="ARBA" id="ARBA00007931"/>
    </source>
</evidence>
<dbReference type="GO" id="GO:0008237">
    <property type="term" value="F:metallopeptidase activity"/>
    <property type="evidence" value="ECO:0007669"/>
    <property type="project" value="UniProtKB-KW"/>
</dbReference>
<dbReference type="GO" id="GO:0046872">
    <property type="term" value="F:metal ion binding"/>
    <property type="evidence" value="ECO:0007669"/>
    <property type="project" value="UniProtKB-KW"/>
</dbReference>
<feature type="transmembrane region" description="Helical" evidence="12">
    <location>
        <begin position="110"/>
        <end position="131"/>
    </location>
</feature>
<proteinExistence type="inferred from homology"/>
<keyword evidence="15" id="KW-1185">Reference proteome</keyword>
<evidence type="ECO:0000313" key="14">
    <source>
        <dbReference type="EMBL" id="TCN20511.1"/>
    </source>
</evidence>
<evidence type="ECO:0000313" key="15">
    <source>
        <dbReference type="Proteomes" id="UP000295689"/>
    </source>
</evidence>
<evidence type="ECO:0000256" key="5">
    <source>
        <dbReference type="ARBA" id="ARBA00022692"/>
    </source>
</evidence>
<evidence type="ECO:0000256" key="7">
    <source>
        <dbReference type="ARBA" id="ARBA00022801"/>
    </source>
</evidence>
<evidence type="ECO:0000256" key="1">
    <source>
        <dbReference type="ARBA" id="ARBA00001947"/>
    </source>
</evidence>
<evidence type="ECO:0000256" key="9">
    <source>
        <dbReference type="ARBA" id="ARBA00022989"/>
    </source>
</evidence>
<keyword evidence="6" id="KW-0479">Metal-binding</keyword>
<gene>
    <name evidence="14" type="ORF">EV146_114131</name>
</gene>
<keyword evidence="5 12" id="KW-0812">Transmembrane</keyword>
<evidence type="ECO:0000256" key="8">
    <source>
        <dbReference type="ARBA" id="ARBA00022833"/>
    </source>
</evidence>
<keyword evidence="9 12" id="KW-1133">Transmembrane helix</keyword>
<feature type="transmembrane region" description="Helical" evidence="12">
    <location>
        <begin position="12"/>
        <end position="34"/>
    </location>
</feature>
<feature type="transmembrane region" description="Helical" evidence="12">
    <location>
        <begin position="46"/>
        <end position="68"/>
    </location>
</feature>
<keyword evidence="4 14" id="KW-0645">Protease</keyword>
<protein>
    <submittedName>
        <fullName evidence="14">Zn-dependent protease</fullName>
    </submittedName>
</protein>
<dbReference type="Pfam" id="PF02163">
    <property type="entry name" value="Peptidase_M50"/>
    <property type="match status" value="1"/>
</dbReference>
<comment type="similarity">
    <text evidence="3">Belongs to the peptidase M50B family.</text>
</comment>
<dbReference type="AlphaFoldDB" id="A0A4R2B251"/>
<feature type="transmembrane region" description="Helical" evidence="12">
    <location>
        <begin position="191"/>
        <end position="207"/>
    </location>
</feature>
<feature type="transmembrane region" description="Helical" evidence="12">
    <location>
        <begin position="336"/>
        <end position="356"/>
    </location>
</feature>
<comment type="cofactor">
    <cofactor evidence="1">
        <name>Zn(2+)</name>
        <dbReference type="ChEBI" id="CHEBI:29105"/>
    </cofactor>
</comment>
<sequence length="368" mass="42159">MKESKLKKTWLGLGAVGLFLLSKMKWLFVVLKLAKFGSLISIFVSLGAYALVYGWKFAGVIVYLIYVHEMGHLLAAKRKGVKTSKAIFIPFLGAFISMKEQPKDANTEAYLAYGGPLLGTIAFLPAIPLFIMTDNPFWLLVITLGALLNLFNLMPVHPLDGGRIVGVISTKIWALGIIGMILYLFFHPNPLLILFLLFGVGKWWSDFRGEMNAFKRQVVIDANRFAMEEFEKFTAAPFDERIGFINKWNAEADYMKRKLYKMNGWFIPVLEDKKKKEKYKIETEISTRSLLMDHILKIDTEPKETVLDFHKNKIKEQEEQLESERSYYVSDRKTKIVWGILYVGLAIFLIATSMYAGDLMDQYKSMLP</sequence>
<dbReference type="PANTHER" id="PTHR39188">
    <property type="entry name" value="MEMBRANE-ASSOCIATED ZINC METALLOPROTEASE M50B"/>
    <property type="match status" value="1"/>
</dbReference>
<dbReference type="EMBL" id="SLVV01000014">
    <property type="protein sequence ID" value="TCN20511.1"/>
    <property type="molecule type" value="Genomic_DNA"/>
</dbReference>
<accession>A0A4R2B251</accession>
<dbReference type="RefSeq" id="WP_132011114.1">
    <property type="nucleotide sequence ID" value="NZ_JABUHM010000012.1"/>
</dbReference>
<keyword evidence="7" id="KW-0378">Hydrolase</keyword>
<dbReference type="GO" id="GO:0006508">
    <property type="term" value="P:proteolysis"/>
    <property type="evidence" value="ECO:0007669"/>
    <property type="project" value="UniProtKB-KW"/>
</dbReference>
<feature type="transmembrane region" description="Helical" evidence="12">
    <location>
        <begin position="137"/>
        <end position="157"/>
    </location>
</feature>
<dbReference type="PANTHER" id="PTHR39188:SF3">
    <property type="entry name" value="STAGE IV SPORULATION PROTEIN FB"/>
    <property type="match status" value="1"/>
</dbReference>
<name>A0A4R2B251_9BACI</name>
<evidence type="ECO:0000256" key="11">
    <source>
        <dbReference type="ARBA" id="ARBA00023136"/>
    </source>
</evidence>
<keyword evidence="8" id="KW-0862">Zinc</keyword>
<evidence type="ECO:0000256" key="10">
    <source>
        <dbReference type="ARBA" id="ARBA00023049"/>
    </source>
</evidence>
<evidence type="ECO:0000256" key="12">
    <source>
        <dbReference type="SAM" id="Phobius"/>
    </source>
</evidence>
<dbReference type="Proteomes" id="UP000295689">
    <property type="component" value="Unassembled WGS sequence"/>
</dbReference>
<keyword evidence="10" id="KW-0482">Metalloprotease</keyword>
<evidence type="ECO:0000256" key="2">
    <source>
        <dbReference type="ARBA" id="ARBA00004141"/>
    </source>
</evidence>